<comment type="caution">
    <text evidence="2">The sequence shown here is derived from an EMBL/GenBank/DDBJ whole genome shotgun (WGS) entry which is preliminary data.</text>
</comment>
<dbReference type="EMBL" id="BDIP01002302">
    <property type="protein sequence ID" value="GIQ86077.1"/>
    <property type="molecule type" value="Genomic_DNA"/>
</dbReference>
<dbReference type="Proteomes" id="UP000265618">
    <property type="component" value="Unassembled WGS sequence"/>
</dbReference>
<dbReference type="Gene3D" id="1.10.3380.30">
    <property type="match status" value="1"/>
</dbReference>
<feature type="non-terminal residue" evidence="2">
    <location>
        <position position="1"/>
    </location>
</feature>
<dbReference type="Pfam" id="PF08148">
    <property type="entry name" value="DSHCT"/>
    <property type="match status" value="1"/>
</dbReference>
<dbReference type="SMART" id="SM01142">
    <property type="entry name" value="DSHCT"/>
    <property type="match status" value="1"/>
</dbReference>
<feature type="domain" description="ATP-dependent RNA helicase Ski2/MTR4 C-terminal" evidence="1">
    <location>
        <begin position="3"/>
        <end position="119"/>
    </location>
</feature>
<name>A0A9K3D0V2_9EUKA</name>
<protein>
    <recommendedName>
        <fullName evidence="1">ATP-dependent RNA helicase Ski2/MTR4 C-terminal domain-containing protein</fullName>
    </recommendedName>
</protein>
<dbReference type="InterPro" id="IPR012961">
    <property type="entry name" value="Ski2/MTR4_C"/>
</dbReference>
<evidence type="ECO:0000259" key="1">
    <source>
        <dbReference type="SMART" id="SM01142"/>
    </source>
</evidence>
<reference evidence="2 3" key="1">
    <citation type="journal article" date="2018" name="PLoS ONE">
        <title>The draft genome of Kipferlia bialata reveals reductive genome evolution in fornicate parasites.</title>
        <authorList>
            <person name="Tanifuji G."/>
            <person name="Takabayashi S."/>
            <person name="Kume K."/>
            <person name="Takagi M."/>
            <person name="Nakayama T."/>
            <person name="Kamikawa R."/>
            <person name="Inagaki Y."/>
            <person name="Hashimoto T."/>
        </authorList>
    </citation>
    <scope>NUCLEOTIDE SEQUENCE [LARGE SCALE GENOMIC DNA]</scope>
    <source>
        <strain evidence="2">NY0173</strain>
    </source>
</reference>
<evidence type="ECO:0000313" key="3">
    <source>
        <dbReference type="Proteomes" id="UP000265618"/>
    </source>
</evidence>
<gene>
    <name evidence="2" type="ORF">KIPB_007860</name>
</gene>
<evidence type="ECO:0000313" key="2">
    <source>
        <dbReference type="EMBL" id="GIQ86077.1"/>
    </source>
</evidence>
<organism evidence="2 3">
    <name type="scientific">Kipferlia bialata</name>
    <dbReference type="NCBI Taxonomy" id="797122"/>
    <lineage>
        <taxon>Eukaryota</taxon>
        <taxon>Metamonada</taxon>
        <taxon>Carpediemonas-like organisms</taxon>
        <taxon>Kipferlia</taxon>
    </lineage>
</organism>
<dbReference type="AlphaFoldDB" id="A0A9K3D0V2"/>
<dbReference type="OrthoDB" id="64767at2759"/>
<sequence>GPLRDLKAIASNVHGVAQKWGVDLVVGPDKSKGAAALVSERLVPIVLAWAKGESLVEVLKMDPSMFEGTFVRCLRRLAVLLDQMHKALLTIDATELAEAVEESKEAIFRGVVQLDSLYINRETEDDE</sequence>
<keyword evidence="3" id="KW-1185">Reference proteome</keyword>
<accession>A0A9K3D0V2</accession>
<proteinExistence type="predicted"/>